<dbReference type="InterPro" id="IPR035427">
    <property type="entry name" value="Tim10-like_dom_sf"/>
</dbReference>
<dbReference type="GO" id="GO:0046872">
    <property type="term" value="F:metal ion binding"/>
    <property type="evidence" value="ECO:0007669"/>
    <property type="project" value="UniProtKB-KW"/>
</dbReference>
<dbReference type="PANTHER" id="PTHR13172">
    <property type="entry name" value="MITOCHONDRIAL IMPORT INNER MEMBRANE TRANSLOCASE SUBUNIT TIM9B"/>
    <property type="match status" value="1"/>
</dbReference>
<keyword evidence="7 8" id="KW-1015">Disulfide bond</keyword>
<name>A0A913Y0M5_EXADI</name>
<evidence type="ECO:0000256" key="7">
    <source>
        <dbReference type="ARBA" id="ARBA00023157"/>
    </source>
</evidence>
<evidence type="ECO:0000259" key="9">
    <source>
        <dbReference type="Pfam" id="PF02953"/>
    </source>
</evidence>
<dbReference type="KEGG" id="epa:110250610"/>
<comment type="function">
    <text evidence="8">Mitochondrial intermembrane chaperone that participates in the import and insertion of some multi-pass transmembrane proteins into the mitochondrial inner membrane. Also required for the transfer of beta-barrel precursors from the TOM complex to the sorting and assembly machinery (SAM complex) of the outer membrane. Acts as a chaperone-like protein that protects the hydrophobic precursors from aggregation and guide them through the mitochondrial intermembrane space.</text>
</comment>
<dbReference type="GO" id="GO:0005743">
    <property type="term" value="C:mitochondrial inner membrane"/>
    <property type="evidence" value="ECO:0007669"/>
    <property type="project" value="UniProtKB-SubCell"/>
</dbReference>
<dbReference type="OrthoDB" id="1551503at2759"/>
<protein>
    <recommendedName>
        <fullName evidence="8">Mitochondrial import inner membrane translocase subunit</fullName>
    </recommendedName>
</protein>
<evidence type="ECO:0000256" key="5">
    <source>
        <dbReference type="ARBA" id="ARBA00023010"/>
    </source>
</evidence>
<dbReference type="Proteomes" id="UP000887567">
    <property type="component" value="Unplaced"/>
</dbReference>
<dbReference type="SUPFAM" id="SSF144122">
    <property type="entry name" value="Tim10-like"/>
    <property type="match status" value="1"/>
</dbReference>
<keyword evidence="1 8" id="KW-0813">Transport</keyword>
<comment type="subcellular location">
    <subcellularLocation>
        <location evidence="8">Mitochondrion inner membrane</location>
        <topology evidence="8">Peripheral membrane protein</topology>
        <orientation evidence="8">Intermembrane side</orientation>
    </subcellularLocation>
</comment>
<keyword evidence="8" id="KW-0143">Chaperone</keyword>
<evidence type="ECO:0000256" key="8">
    <source>
        <dbReference type="RuleBase" id="RU367043"/>
    </source>
</evidence>
<feature type="domain" description="Tim10-like" evidence="9">
    <location>
        <begin position="12"/>
        <end position="72"/>
    </location>
</feature>
<dbReference type="EnsemblMetazoa" id="XM_021057215.1">
    <property type="protein sequence ID" value="XP_020912874.1"/>
    <property type="gene ID" value="LOC110250610"/>
</dbReference>
<evidence type="ECO:0000256" key="4">
    <source>
        <dbReference type="ARBA" id="ARBA00022927"/>
    </source>
</evidence>
<evidence type="ECO:0000313" key="10">
    <source>
        <dbReference type="EnsemblMetazoa" id="XP_020912874.1"/>
    </source>
</evidence>
<evidence type="ECO:0000256" key="2">
    <source>
        <dbReference type="ARBA" id="ARBA00022723"/>
    </source>
</evidence>
<dbReference type="GO" id="GO:0015031">
    <property type="term" value="P:protein transport"/>
    <property type="evidence" value="ECO:0007669"/>
    <property type="project" value="UniProtKB-KW"/>
</dbReference>
<comment type="subunit">
    <text evidence="8">Heterohexamer.</text>
</comment>
<keyword evidence="3" id="KW-0862">Zinc</keyword>
<evidence type="ECO:0000256" key="1">
    <source>
        <dbReference type="ARBA" id="ARBA00022448"/>
    </source>
</evidence>
<dbReference type="InterPro" id="IPR050673">
    <property type="entry name" value="Mito_inner_translocase_sub"/>
</dbReference>
<evidence type="ECO:0000256" key="6">
    <source>
        <dbReference type="ARBA" id="ARBA00023128"/>
    </source>
</evidence>
<keyword evidence="5 8" id="KW-0811">Translocation</keyword>
<keyword evidence="11" id="KW-1185">Reference proteome</keyword>
<keyword evidence="2" id="KW-0479">Metal-binding</keyword>
<evidence type="ECO:0000256" key="3">
    <source>
        <dbReference type="ARBA" id="ARBA00022833"/>
    </source>
</evidence>
<organism evidence="10 11">
    <name type="scientific">Exaiptasia diaphana</name>
    <name type="common">Tropical sea anemone</name>
    <name type="synonym">Aiptasia pulchella</name>
    <dbReference type="NCBI Taxonomy" id="2652724"/>
    <lineage>
        <taxon>Eukaryota</taxon>
        <taxon>Metazoa</taxon>
        <taxon>Cnidaria</taxon>
        <taxon>Anthozoa</taxon>
        <taxon>Hexacorallia</taxon>
        <taxon>Actiniaria</taxon>
        <taxon>Aiptasiidae</taxon>
        <taxon>Exaiptasia</taxon>
    </lineage>
</organism>
<dbReference type="AlphaFoldDB" id="A0A913Y0M5"/>
<dbReference type="OMA" id="QDFLRMY"/>
<dbReference type="RefSeq" id="XP_020912874.1">
    <property type="nucleotide sequence ID" value="XM_021057215.1"/>
</dbReference>
<reference evidence="10" key="1">
    <citation type="submission" date="2022-11" db="UniProtKB">
        <authorList>
            <consortium name="EnsemblMetazoa"/>
        </authorList>
    </citation>
    <scope>IDENTIFICATION</scope>
</reference>
<comment type="domain">
    <text evidence="8">The twin CX3C motif contains 4 conserved Cys residues that form 2 disulfide bonds in the mitochondrial intermembrane space.</text>
</comment>
<comment type="similarity">
    <text evidence="8">Belongs to the small Tim family.</text>
</comment>
<dbReference type="Gene3D" id="1.10.287.810">
    <property type="entry name" value="Mitochondrial import inner membrane translocase subunit tim13 like domains"/>
    <property type="match status" value="1"/>
</dbReference>
<dbReference type="Pfam" id="PF02953">
    <property type="entry name" value="zf-Tim10_DDP"/>
    <property type="match status" value="1"/>
</dbReference>
<keyword evidence="4 8" id="KW-0653">Protein transport</keyword>
<accession>A0A913Y0M5</accession>
<keyword evidence="8" id="KW-0999">Mitochondrion inner membrane</keyword>
<keyword evidence="6 8" id="KW-0496">Mitochondrion</keyword>
<evidence type="ECO:0000313" key="11">
    <source>
        <dbReference type="Proteomes" id="UP000887567"/>
    </source>
</evidence>
<keyword evidence="8" id="KW-0472">Membrane</keyword>
<sequence length="87" mass="10006">MDSLTGQQIHDQEVKQMQSFLSYYNRLTELCFSDCVHDFTNRRIAANENNCAMHCTEKSLKVIQRVGVRLQEVQIMQNEALMAGQAP</sequence>
<dbReference type="InterPro" id="IPR004217">
    <property type="entry name" value="Tim10-like"/>
</dbReference>
<proteinExistence type="inferred from homology"/>
<dbReference type="GeneID" id="110250610"/>